<dbReference type="InParanoid" id="C7PXV3"/>
<keyword evidence="2" id="KW-0732">Signal</keyword>
<feature type="region of interest" description="Disordered" evidence="1">
    <location>
        <begin position="81"/>
        <end position="115"/>
    </location>
</feature>
<proteinExistence type="predicted"/>
<reference evidence="3 4" key="1">
    <citation type="journal article" date="2009" name="Stand. Genomic Sci.">
        <title>Complete genome sequence of Catenulispora acidiphila type strain (ID 139908).</title>
        <authorList>
            <person name="Copeland A."/>
            <person name="Lapidus A."/>
            <person name="Glavina Del Rio T."/>
            <person name="Nolan M."/>
            <person name="Lucas S."/>
            <person name="Chen F."/>
            <person name="Tice H."/>
            <person name="Cheng J.F."/>
            <person name="Bruce D."/>
            <person name="Goodwin L."/>
            <person name="Pitluck S."/>
            <person name="Mikhailova N."/>
            <person name="Pati A."/>
            <person name="Ivanova N."/>
            <person name="Mavromatis K."/>
            <person name="Chen A."/>
            <person name="Palaniappan K."/>
            <person name="Chain P."/>
            <person name="Land M."/>
            <person name="Hauser L."/>
            <person name="Chang Y.J."/>
            <person name="Jeffries C.D."/>
            <person name="Chertkov O."/>
            <person name="Brettin T."/>
            <person name="Detter J.C."/>
            <person name="Han C."/>
            <person name="Ali Z."/>
            <person name="Tindall B.J."/>
            <person name="Goker M."/>
            <person name="Bristow J."/>
            <person name="Eisen J.A."/>
            <person name="Markowitz V."/>
            <person name="Hugenholtz P."/>
            <person name="Kyrpides N.C."/>
            <person name="Klenk H.P."/>
        </authorList>
    </citation>
    <scope>NUCLEOTIDE SEQUENCE [LARGE SCALE GENOMIC DNA]</scope>
    <source>
        <strain evidence="4">DSM 44928 / JCM 14897 / NBRC 102108 / NRRL B-24433 / ID139908</strain>
    </source>
</reference>
<feature type="signal peptide" evidence="2">
    <location>
        <begin position="1"/>
        <end position="41"/>
    </location>
</feature>
<evidence type="ECO:0000313" key="4">
    <source>
        <dbReference type="Proteomes" id="UP000000851"/>
    </source>
</evidence>
<dbReference type="KEGG" id="cai:Caci_4551"/>
<name>C7PXV3_CATAD</name>
<dbReference type="AlphaFoldDB" id="C7PXV3"/>
<organism evidence="3 4">
    <name type="scientific">Catenulispora acidiphila (strain DSM 44928 / JCM 14897 / NBRC 102108 / NRRL B-24433 / ID139908)</name>
    <dbReference type="NCBI Taxonomy" id="479433"/>
    <lineage>
        <taxon>Bacteria</taxon>
        <taxon>Bacillati</taxon>
        <taxon>Actinomycetota</taxon>
        <taxon>Actinomycetes</taxon>
        <taxon>Catenulisporales</taxon>
        <taxon>Catenulisporaceae</taxon>
        <taxon>Catenulispora</taxon>
    </lineage>
</organism>
<gene>
    <name evidence="3" type="ordered locus">Caci_4551</name>
</gene>
<dbReference type="EMBL" id="CP001700">
    <property type="protein sequence ID" value="ACU73413.1"/>
    <property type="molecule type" value="Genomic_DNA"/>
</dbReference>
<feature type="compositionally biased region" description="Gly residues" evidence="1">
    <location>
        <begin position="105"/>
        <end position="115"/>
    </location>
</feature>
<feature type="chain" id="PRO_5039023657" evidence="2">
    <location>
        <begin position="42"/>
        <end position="115"/>
    </location>
</feature>
<evidence type="ECO:0000313" key="3">
    <source>
        <dbReference type="EMBL" id="ACU73413.1"/>
    </source>
</evidence>
<dbReference type="Proteomes" id="UP000000851">
    <property type="component" value="Chromosome"/>
</dbReference>
<dbReference type="HOGENOM" id="CLU_2104576_0_0_11"/>
<accession>C7PXV3</accession>
<evidence type="ECO:0000256" key="1">
    <source>
        <dbReference type="SAM" id="MobiDB-lite"/>
    </source>
</evidence>
<evidence type="ECO:0000256" key="2">
    <source>
        <dbReference type="SAM" id="SignalP"/>
    </source>
</evidence>
<protein>
    <submittedName>
        <fullName evidence="3">Uncharacterized protein</fullName>
    </submittedName>
</protein>
<sequence precursor="true">MRHRARRIGTLEGMRALINPRSAARLAAASVVALSLAPVSAAASAASATPSRRAPVYDLCDGHKWSLFGCRNDPALRVRQPDTGSGLVVGPAAGRQHGADAGEQCGQGGDGAEGC</sequence>
<keyword evidence="4" id="KW-1185">Reference proteome</keyword>